<feature type="domain" description="Integral membrane bound transporter" evidence="7">
    <location>
        <begin position="308"/>
        <end position="430"/>
    </location>
</feature>
<keyword evidence="4 6" id="KW-0472">Membrane</keyword>
<feature type="transmembrane region" description="Helical" evidence="6">
    <location>
        <begin position="28"/>
        <end position="46"/>
    </location>
</feature>
<feature type="transmembrane region" description="Helical" evidence="6">
    <location>
        <begin position="124"/>
        <end position="142"/>
    </location>
</feature>
<dbReference type="EMBL" id="PVTT01000001">
    <property type="protein sequence ID" value="PRY95756.1"/>
    <property type="molecule type" value="Genomic_DNA"/>
</dbReference>
<dbReference type="InterPro" id="IPR049453">
    <property type="entry name" value="Memb_transporter_dom"/>
</dbReference>
<evidence type="ECO:0000313" key="9">
    <source>
        <dbReference type="Proteomes" id="UP000238801"/>
    </source>
</evidence>
<keyword evidence="2 6" id="KW-0812">Transmembrane</keyword>
<evidence type="ECO:0000256" key="4">
    <source>
        <dbReference type="ARBA" id="ARBA00023136"/>
    </source>
</evidence>
<evidence type="ECO:0000259" key="7">
    <source>
        <dbReference type="Pfam" id="PF13515"/>
    </source>
</evidence>
<accession>A0A2T0X9Z2</accession>
<evidence type="ECO:0000256" key="5">
    <source>
        <dbReference type="SAM" id="MobiDB-lite"/>
    </source>
</evidence>
<organism evidence="8 9">
    <name type="scientific">Hasllibacter halocynthiae</name>
    <dbReference type="NCBI Taxonomy" id="595589"/>
    <lineage>
        <taxon>Bacteria</taxon>
        <taxon>Pseudomonadati</taxon>
        <taxon>Pseudomonadota</taxon>
        <taxon>Alphaproteobacteria</taxon>
        <taxon>Rhodobacterales</taxon>
        <taxon>Roseobacteraceae</taxon>
        <taxon>Hasllibacter</taxon>
    </lineage>
</organism>
<dbReference type="GO" id="GO:0016020">
    <property type="term" value="C:membrane"/>
    <property type="evidence" value="ECO:0007669"/>
    <property type="project" value="UniProtKB-SubCell"/>
</dbReference>
<dbReference type="OrthoDB" id="7431670at2"/>
<feature type="transmembrane region" description="Helical" evidence="6">
    <location>
        <begin position="367"/>
        <end position="383"/>
    </location>
</feature>
<feature type="transmembrane region" description="Helical" evidence="6">
    <location>
        <begin position="52"/>
        <end position="69"/>
    </location>
</feature>
<name>A0A2T0X9Z2_9RHOB</name>
<comment type="subcellular location">
    <subcellularLocation>
        <location evidence="1">Membrane</location>
        <topology evidence="1">Multi-pass membrane protein</topology>
    </subcellularLocation>
</comment>
<reference evidence="8 9" key="1">
    <citation type="submission" date="2018-03" db="EMBL/GenBank/DDBJ databases">
        <title>Genomic Encyclopedia of Archaeal and Bacterial Type Strains, Phase II (KMG-II): from individual species to whole genera.</title>
        <authorList>
            <person name="Goeker M."/>
        </authorList>
    </citation>
    <scope>NUCLEOTIDE SEQUENCE [LARGE SCALE GENOMIC DNA]</scope>
    <source>
        <strain evidence="8 9">DSM 29318</strain>
    </source>
</reference>
<proteinExistence type="predicted"/>
<evidence type="ECO:0000256" key="3">
    <source>
        <dbReference type="ARBA" id="ARBA00022989"/>
    </source>
</evidence>
<dbReference type="Pfam" id="PF13515">
    <property type="entry name" value="FUSC_2"/>
    <property type="match status" value="1"/>
</dbReference>
<evidence type="ECO:0000256" key="2">
    <source>
        <dbReference type="ARBA" id="ARBA00022692"/>
    </source>
</evidence>
<keyword evidence="3 6" id="KW-1133">Transmembrane helix</keyword>
<sequence length="617" mass="65480">MPTRPSLHELRHLSFDPDLLAFEEAGRIMLVTVLTYGVVISLSWATGLPRDGAWISLTVAQYAAWFVLVPDRKRRLRTGGGALAAGSAGAMAGIFLAGEPALLMPLAAVLTAAAFALGRRSPDLLTATLAFPYAMIFASYYGPEPSQWAWYAACLGIGAAIYLLVRFLLWGRDRSNRLATLVRVHRGELNRLTRRTRAGAGADPAGAGSNAALRRMLAKSVPIERRLGRLDHDLGDALGQQRVIAVANALGTQNLLPQAGAGTAAQGAVDRIVAREGDAPVPLASEGGGGGGPSPWVVLACLVVVLPIAFWTSPDRWAWGYLTAVIVFYGTQGGDDTLAKGWTRFRGTLLGAAAGVVAAMMLDGHPAIEFVAILALQFFAIWLQSLNYGLMVGLYTAFLALFFGATGETALPPIEMRLLETLVGATAGMLAARAASHSDPKRTERSKIADLLGALAETLRGGALEPAPAGILLDLEKQIDPVRNRVVSILRGRRRGDLVRPLREAGLLTHLVEVAALAGRREGAIADRMDGLARDLREDRPKPAREVSWHGSHDDLSRGIMDALDDLAKSLRNQPGHAAPGRSRAGTGQAVAPLRASGLSPRAKGTLAGSRNERGQR</sequence>
<evidence type="ECO:0000256" key="1">
    <source>
        <dbReference type="ARBA" id="ARBA00004141"/>
    </source>
</evidence>
<feature type="transmembrane region" description="Helical" evidence="6">
    <location>
        <begin position="345"/>
        <end position="361"/>
    </location>
</feature>
<dbReference type="Proteomes" id="UP000238801">
    <property type="component" value="Unassembled WGS sequence"/>
</dbReference>
<dbReference type="AlphaFoldDB" id="A0A2T0X9Z2"/>
<comment type="caution">
    <text evidence="8">The sequence shown here is derived from an EMBL/GenBank/DDBJ whole genome shotgun (WGS) entry which is preliminary data.</text>
</comment>
<feature type="transmembrane region" description="Helical" evidence="6">
    <location>
        <begin position="148"/>
        <end position="169"/>
    </location>
</feature>
<feature type="region of interest" description="Disordered" evidence="5">
    <location>
        <begin position="572"/>
        <end position="617"/>
    </location>
</feature>
<gene>
    <name evidence="8" type="ORF">BCF33_1384</name>
</gene>
<protein>
    <submittedName>
        <fullName evidence="8">Fusaric acid resistance family protein</fullName>
    </submittedName>
</protein>
<dbReference type="RefSeq" id="WP_106160100.1">
    <property type="nucleotide sequence ID" value="NZ_PVTT01000001.1"/>
</dbReference>
<evidence type="ECO:0000313" key="8">
    <source>
        <dbReference type="EMBL" id="PRY95756.1"/>
    </source>
</evidence>
<feature type="transmembrane region" description="Helical" evidence="6">
    <location>
        <begin position="388"/>
        <end position="406"/>
    </location>
</feature>
<keyword evidence="9" id="KW-1185">Reference proteome</keyword>
<evidence type="ECO:0000256" key="6">
    <source>
        <dbReference type="SAM" id="Phobius"/>
    </source>
</evidence>